<dbReference type="Proteomes" id="UP000198372">
    <property type="component" value="Unassembled WGS sequence"/>
</dbReference>
<gene>
    <name evidence="2" type="ORF">BQ2448_5149</name>
</gene>
<keyword evidence="3" id="KW-1185">Reference proteome</keyword>
<evidence type="ECO:0000313" key="2">
    <source>
        <dbReference type="EMBL" id="SCV67538.1"/>
    </source>
</evidence>
<proteinExistence type="predicted"/>
<dbReference type="OrthoDB" id="2205812at2759"/>
<feature type="region of interest" description="Disordered" evidence="1">
    <location>
        <begin position="46"/>
        <end position="79"/>
    </location>
</feature>
<protein>
    <submittedName>
        <fullName evidence="2">BQ2448_5149 protein</fullName>
    </submittedName>
</protein>
<organism evidence="2 3">
    <name type="scientific">Microbotryum intermedium</name>
    <dbReference type="NCBI Taxonomy" id="269621"/>
    <lineage>
        <taxon>Eukaryota</taxon>
        <taxon>Fungi</taxon>
        <taxon>Dikarya</taxon>
        <taxon>Basidiomycota</taxon>
        <taxon>Pucciniomycotina</taxon>
        <taxon>Microbotryomycetes</taxon>
        <taxon>Microbotryales</taxon>
        <taxon>Microbotryaceae</taxon>
        <taxon>Microbotryum</taxon>
    </lineage>
</organism>
<accession>A0A238F8P7</accession>
<reference evidence="3" key="1">
    <citation type="submission" date="2016-09" db="EMBL/GenBank/DDBJ databases">
        <authorList>
            <person name="Jeantristanb JTB J.-T."/>
            <person name="Ricardo R."/>
        </authorList>
    </citation>
    <scope>NUCLEOTIDE SEQUENCE [LARGE SCALE GENOMIC DNA]</scope>
</reference>
<dbReference type="EMBL" id="FMSP01000002">
    <property type="protein sequence ID" value="SCV67538.1"/>
    <property type="molecule type" value="Genomic_DNA"/>
</dbReference>
<evidence type="ECO:0000256" key="1">
    <source>
        <dbReference type="SAM" id="MobiDB-lite"/>
    </source>
</evidence>
<evidence type="ECO:0000313" key="3">
    <source>
        <dbReference type="Proteomes" id="UP000198372"/>
    </source>
</evidence>
<dbReference type="AlphaFoldDB" id="A0A238F8P7"/>
<name>A0A238F8P7_9BASI</name>
<sequence>MQWYRATHTNHSASFFLNGQLSAAYSVLAGVWQDCGLADDPRTSLETSLGRRGLQTRSARPLGPRTTQSGDPLYKRASGGKLSNSKPLLYPLGLFRDHPIAIHLGTWRAWRLSDLQFRVRVDTGEDGQGWEKVKSLTSARILATDPLPLAPASLQECFGLLPVDRSPLRLATDHAKWVFHLRDPDGCFIRHLFDIHSSRSCEPKPTPSFHLASTVPNPTSTVALDLDLVPGLISVIPEPSGTTR</sequence>